<dbReference type="InterPro" id="IPR021109">
    <property type="entry name" value="Peptidase_aspartic_dom_sf"/>
</dbReference>
<proteinExistence type="inferred from homology"/>
<dbReference type="OrthoDB" id="5799989at2759"/>
<reference evidence="3 4" key="1">
    <citation type="submission" date="2013-12" db="EMBL/GenBank/DDBJ databases">
        <title>Draft genome of the parsitic nematode Ancylostoma duodenale.</title>
        <authorList>
            <person name="Mitreva M."/>
        </authorList>
    </citation>
    <scope>NUCLEOTIDE SEQUENCE [LARGE SCALE GENOMIC DNA]</scope>
    <source>
        <strain evidence="3 4">Zhejiang</strain>
    </source>
</reference>
<organism evidence="3 4">
    <name type="scientific">Ancylostoma duodenale</name>
    <dbReference type="NCBI Taxonomy" id="51022"/>
    <lineage>
        <taxon>Eukaryota</taxon>
        <taxon>Metazoa</taxon>
        <taxon>Ecdysozoa</taxon>
        <taxon>Nematoda</taxon>
        <taxon>Chromadorea</taxon>
        <taxon>Rhabditida</taxon>
        <taxon>Rhabditina</taxon>
        <taxon>Rhabditomorpha</taxon>
        <taxon>Strongyloidea</taxon>
        <taxon>Ancylostomatidae</taxon>
        <taxon>Ancylostomatinae</taxon>
        <taxon>Ancylostoma</taxon>
    </lineage>
</organism>
<dbReference type="Pfam" id="PF00026">
    <property type="entry name" value="Asp"/>
    <property type="match status" value="1"/>
</dbReference>
<sequence length="112" mass="12594">MNYGTGWAEGFTGEDDITYGTYAIRQQFGVANSLGPYFGTAPMDGIFGLGFNEYTNVSELDAPIPTVKDFMDKQQFTVWMNRSVAMLPSQYNMVREVSISLFNLSLADLFRF</sequence>
<keyword evidence="4" id="KW-1185">Reference proteome</keyword>
<feature type="domain" description="Peptidase A1" evidence="2">
    <location>
        <begin position="2"/>
        <end position="83"/>
    </location>
</feature>
<evidence type="ECO:0000313" key="3">
    <source>
        <dbReference type="EMBL" id="KIH52700.1"/>
    </source>
</evidence>
<dbReference type="Gene3D" id="2.40.70.10">
    <property type="entry name" value="Acid Proteases"/>
    <property type="match status" value="1"/>
</dbReference>
<dbReference type="AlphaFoldDB" id="A0A0C2FVV4"/>
<evidence type="ECO:0000313" key="4">
    <source>
        <dbReference type="Proteomes" id="UP000054047"/>
    </source>
</evidence>
<dbReference type="GO" id="GO:0005764">
    <property type="term" value="C:lysosome"/>
    <property type="evidence" value="ECO:0007669"/>
    <property type="project" value="TreeGrafter"/>
</dbReference>
<name>A0A0C2FVV4_9BILA</name>
<gene>
    <name evidence="3" type="ORF">ANCDUO_17196</name>
</gene>
<dbReference type="InterPro" id="IPR001461">
    <property type="entry name" value="Aspartic_peptidase_A1"/>
</dbReference>
<accession>A0A0C2FVV4</accession>
<evidence type="ECO:0000259" key="2">
    <source>
        <dbReference type="Pfam" id="PF00026"/>
    </source>
</evidence>
<dbReference type="GO" id="GO:0006508">
    <property type="term" value="P:proteolysis"/>
    <property type="evidence" value="ECO:0007669"/>
    <property type="project" value="InterPro"/>
</dbReference>
<dbReference type="InterPro" id="IPR033121">
    <property type="entry name" value="PEPTIDASE_A1"/>
</dbReference>
<dbReference type="EMBL" id="KN742993">
    <property type="protein sequence ID" value="KIH52700.1"/>
    <property type="molecule type" value="Genomic_DNA"/>
</dbReference>
<dbReference type="PANTHER" id="PTHR47966:SF51">
    <property type="entry name" value="BETA-SITE APP-CLEAVING ENZYME, ISOFORM A-RELATED"/>
    <property type="match status" value="1"/>
</dbReference>
<dbReference type="PANTHER" id="PTHR47966">
    <property type="entry name" value="BETA-SITE APP-CLEAVING ENZYME, ISOFORM A-RELATED"/>
    <property type="match status" value="1"/>
</dbReference>
<evidence type="ECO:0000256" key="1">
    <source>
        <dbReference type="ARBA" id="ARBA00007447"/>
    </source>
</evidence>
<dbReference type="SUPFAM" id="SSF50630">
    <property type="entry name" value="Acid proteases"/>
    <property type="match status" value="1"/>
</dbReference>
<comment type="similarity">
    <text evidence="1">Belongs to the peptidase A1 family.</text>
</comment>
<dbReference type="Proteomes" id="UP000054047">
    <property type="component" value="Unassembled WGS sequence"/>
</dbReference>
<protein>
    <recommendedName>
        <fullName evidence="2">Peptidase A1 domain-containing protein</fullName>
    </recommendedName>
</protein>
<dbReference type="GO" id="GO:0004190">
    <property type="term" value="F:aspartic-type endopeptidase activity"/>
    <property type="evidence" value="ECO:0007669"/>
    <property type="project" value="InterPro"/>
</dbReference>